<evidence type="ECO:0000313" key="4">
    <source>
        <dbReference type="Proteomes" id="UP000257109"/>
    </source>
</evidence>
<feature type="compositionally biased region" description="Polar residues" evidence="1">
    <location>
        <begin position="88"/>
        <end position="101"/>
    </location>
</feature>
<feature type="region of interest" description="Disordered" evidence="1">
    <location>
        <begin position="74"/>
        <end position="128"/>
    </location>
</feature>
<evidence type="ECO:0000256" key="2">
    <source>
        <dbReference type="SAM" id="Phobius"/>
    </source>
</evidence>
<feature type="compositionally biased region" description="Low complexity" evidence="1">
    <location>
        <begin position="102"/>
        <end position="114"/>
    </location>
</feature>
<keyword evidence="2" id="KW-1133">Transmembrane helix</keyword>
<organism evidence="3 4">
    <name type="scientific">Mucuna pruriens</name>
    <name type="common">Velvet bean</name>
    <name type="synonym">Dolichos pruriens</name>
    <dbReference type="NCBI Taxonomy" id="157652"/>
    <lineage>
        <taxon>Eukaryota</taxon>
        <taxon>Viridiplantae</taxon>
        <taxon>Streptophyta</taxon>
        <taxon>Embryophyta</taxon>
        <taxon>Tracheophyta</taxon>
        <taxon>Spermatophyta</taxon>
        <taxon>Magnoliopsida</taxon>
        <taxon>eudicotyledons</taxon>
        <taxon>Gunneridae</taxon>
        <taxon>Pentapetalae</taxon>
        <taxon>rosids</taxon>
        <taxon>fabids</taxon>
        <taxon>Fabales</taxon>
        <taxon>Fabaceae</taxon>
        <taxon>Papilionoideae</taxon>
        <taxon>50 kb inversion clade</taxon>
        <taxon>NPAAA clade</taxon>
        <taxon>indigoferoid/millettioid clade</taxon>
        <taxon>Phaseoleae</taxon>
        <taxon>Mucuna</taxon>
    </lineage>
</organism>
<dbReference type="EMBL" id="QJKJ01003936">
    <property type="protein sequence ID" value="RDX96238.1"/>
    <property type="molecule type" value="Genomic_DNA"/>
</dbReference>
<keyword evidence="4" id="KW-1185">Reference proteome</keyword>
<comment type="caution">
    <text evidence="3">The sequence shown here is derived from an EMBL/GenBank/DDBJ whole genome shotgun (WGS) entry which is preliminary data.</text>
</comment>
<name>A0A371H096_MUCPR</name>
<reference evidence="3" key="1">
    <citation type="submission" date="2018-05" db="EMBL/GenBank/DDBJ databases">
        <title>Draft genome of Mucuna pruriens seed.</title>
        <authorList>
            <person name="Nnadi N.E."/>
            <person name="Vos R."/>
            <person name="Hasami M.H."/>
            <person name="Devisetty U.K."/>
            <person name="Aguiy J.C."/>
        </authorList>
    </citation>
    <scope>NUCLEOTIDE SEQUENCE [LARGE SCALE GENOMIC DNA]</scope>
    <source>
        <strain evidence="3">JCA_2017</strain>
    </source>
</reference>
<sequence length="155" mass="16934">MEEGCEGYKTVGGTKHRQKSFKSCGKLSSMRTLLLALSFTFIMMVTMLHAGAVKVENEQKTKAKRNLLSETALGRKGIGSDTNDHSMKGSSSANTDIVDSSNNNKANNKIGDNGDSNDNKTNDSYQNYGNVKKTNQYLEIKQDSLRVGLFGNEIA</sequence>
<feature type="transmembrane region" description="Helical" evidence="2">
    <location>
        <begin position="33"/>
        <end position="55"/>
    </location>
</feature>
<evidence type="ECO:0000313" key="3">
    <source>
        <dbReference type="EMBL" id="RDX96238.1"/>
    </source>
</evidence>
<proteinExistence type="predicted"/>
<accession>A0A371H096</accession>
<keyword evidence="2" id="KW-0472">Membrane</keyword>
<protein>
    <submittedName>
        <fullName evidence="3">Uncharacterized protein</fullName>
    </submittedName>
</protein>
<dbReference type="OrthoDB" id="1433402at2759"/>
<keyword evidence="2" id="KW-0812">Transmembrane</keyword>
<feature type="non-terminal residue" evidence="3">
    <location>
        <position position="1"/>
    </location>
</feature>
<evidence type="ECO:0000256" key="1">
    <source>
        <dbReference type="SAM" id="MobiDB-lite"/>
    </source>
</evidence>
<dbReference type="Proteomes" id="UP000257109">
    <property type="component" value="Unassembled WGS sequence"/>
</dbReference>
<dbReference type="AlphaFoldDB" id="A0A371H096"/>
<gene>
    <name evidence="3" type="ORF">CR513_21133</name>
</gene>